<dbReference type="InterPro" id="IPR012678">
    <property type="entry name" value="Ribosomal_uL23/eL15/eS24_sf"/>
</dbReference>
<evidence type="ECO:0000256" key="4">
    <source>
        <dbReference type="ARBA" id="ARBA00034092"/>
    </source>
</evidence>
<dbReference type="GO" id="GO:0002181">
    <property type="term" value="P:cytoplasmic translation"/>
    <property type="evidence" value="ECO:0007669"/>
    <property type="project" value="TreeGrafter"/>
</dbReference>
<dbReference type="InterPro" id="IPR024794">
    <property type="entry name" value="Rbsml_eL15_core_dom_sf"/>
</dbReference>
<reference evidence="8 9" key="1">
    <citation type="submission" date="2019-11" db="EMBL/GenBank/DDBJ databases">
        <authorList>
            <person name="Yang C."/>
            <person name="Li F."/>
        </authorList>
    </citation>
    <scope>NUCLEOTIDE SEQUENCE [LARGE SCALE GENOMIC DNA]</scope>
    <source>
        <strain evidence="8">KB4526</strain>
        <tissue evidence="8">Muscle</tissue>
    </source>
</reference>
<comment type="caution">
    <text evidence="8">The sequence shown here is derived from an EMBL/GenBank/DDBJ whole genome shotgun (WGS) entry which is preliminary data.</text>
</comment>
<dbReference type="GO" id="GO:0003723">
    <property type="term" value="F:RNA binding"/>
    <property type="evidence" value="ECO:0007669"/>
    <property type="project" value="TreeGrafter"/>
</dbReference>
<feature type="region of interest" description="Disordered" evidence="7">
    <location>
        <begin position="36"/>
        <end position="64"/>
    </location>
</feature>
<sequence length="80" mass="8762">GTLRALNSCWVGEDSTCKFFEVLLLDPFHEAIRRNPGAPGWLMDPETSAQARGPTSAGHKSRGLRKCLKYHHSLGGSPRS</sequence>
<keyword evidence="3 6" id="KW-0687">Ribonucleoprotein</keyword>
<dbReference type="Pfam" id="PF00827">
    <property type="entry name" value="Ribosomal_L15e"/>
    <property type="match status" value="1"/>
</dbReference>
<dbReference type="GO" id="GO:0003735">
    <property type="term" value="F:structural constituent of ribosome"/>
    <property type="evidence" value="ECO:0007669"/>
    <property type="project" value="InterPro"/>
</dbReference>
<comment type="subunit">
    <text evidence="5">Component of the large ribosomal subunit. Interacts with IFIT1 (via TPR repeats 1-4).</text>
</comment>
<evidence type="ECO:0000256" key="2">
    <source>
        <dbReference type="ARBA" id="ARBA00022980"/>
    </source>
</evidence>
<dbReference type="GO" id="GO:0022625">
    <property type="term" value="C:cytosolic large ribosomal subunit"/>
    <property type="evidence" value="ECO:0007669"/>
    <property type="project" value="TreeGrafter"/>
</dbReference>
<dbReference type="SMART" id="SM01384">
    <property type="entry name" value="Ribosomal_L15e"/>
    <property type="match status" value="1"/>
</dbReference>
<dbReference type="PANTHER" id="PTHR11847:SF4">
    <property type="entry name" value="LARGE RIBOSOMAL SUBUNIT PROTEIN EL15"/>
    <property type="match status" value="1"/>
</dbReference>
<gene>
    <name evidence="8" type="primary">Rpl15_0</name>
    <name evidence="8" type="ORF">FOF47_R13737</name>
</gene>
<comment type="similarity">
    <text evidence="1 6">Belongs to the eukaryotic ribosomal protein eL15 family.</text>
</comment>
<dbReference type="Proteomes" id="UP000475037">
    <property type="component" value="Unassembled WGS sequence"/>
</dbReference>
<evidence type="ECO:0000313" key="9">
    <source>
        <dbReference type="Proteomes" id="UP000475037"/>
    </source>
</evidence>
<dbReference type="InterPro" id="IPR000439">
    <property type="entry name" value="Ribosomal_eL15"/>
</dbReference>
<accession>A0A6G1B6A5</accession>
<evidence type="ECO:0000313" key="8">
    <source>
        <dbReference type="EMBL" id="KAF0883815.1"/>
    </source>
</evidence>
<keyword evidence="2 6" id="KW-0689">Ribosomal protein</keyword>
<keyword evidence="9" id="KW-1185">Reference proteome</keyword>
<feature type="non-terminal residue" evidence="8">
    <location>
        <position position="80"/>
    </location>
</feature>
<dbReference type="PANTHER" id="PTHR11847">
    <property type="entry name" value="RIBOSOMAL PROTEIN L15"/>
    <property type="match status" value="1"/>
</dbReference>
<dbReference type="SUPFAM" id="SSF54189">
    <property type="entry name" value="Ribosomal proteins S24e, L23 and L15e"/>
    <property type="match status" value="1"/>
</dbReference>
<name>A0A6G1B6A5_CROCR</name>
<dbReference type="AlphaFoldDB" id="A0A6G1B6A5"/>
<proteinExistence type="inferred from homology"/>
<dbReference type="Gene3D" id="3.40.1120.10">
    <property type="entry name" value="Ribosomal protein l15e"/>
    <property type="match status" value="1"/>
</dbReference>
<feature type="non-terminal residue" evidence="8">
    <location>
        <position position="1"/>
    </location>
</feature>
<organism evidence="8 9">
    <name type="scientific">Crocuta crocuta</name>
    <name type="common">Spotted hyena</name>
    <dbReference type="NCBI Taxonomy" id="9678"/>
    <lineage>
        <taxon>Eukaryota</taxon>
        <taxon>Metazoa</taxon>
        <taxon>Chordata</taxon>
        <taxon>Craniata</taxon>
        <taxon>Vertebrata</taxon>
        <taxon>Euteleostomi</taxon>
        <taxon>Mammalia</taxon>
        <taxon>Eutheria</taxon>
        <taxon>Laurasiatheria</taxon>
        <taxon>Carnivora</taxon>
        <taxon>Feliformia</taxon>
        <taxon>Hyaenidae</taxon>
        <taxon>Crocuta</taxon>
    </lineage>
</organism>
<dbReference type="EMBL" id="VOAJ01001968">
    <property type="protein sequence ID" value="KAF0883815.1"/>
    <property type="molecule type" value="Genomic_DNA"/>
</dbReference>
<evidence type="ECO:0000256" key="1">
    <source>
        <dbReference type="ARBA" id="ARBA00006857"/>
    </source>
</evidence>
<evidence type="ECO:0000256" key="6">
    <source>
        <dbReference type="RuleBase" id="RU000663"/>
    </source>
</evidence>
<comment type="function">
    <text evidence="4">Component of the large ribosomal subunit. The ribosome is a large ribonucleoprotein complex responsible for the synthesis of proteins in the cell.</text>
</comment>
<evidence type="ECO:0000256" key="3">
    <source>
        <dbReference type="ARBA" id="ARBA00023274"/>
    </source>
</evidence>
<evidence type="ECO:0000256" key="7">
    <source>
        <dbReference type="SAM" id="MobiDB-lite"/>
    </source>
</evidence>
<protein>
    <recommendedName>
        <fullName evidence="6">Ribosomal protein L15</fullName>
    </recommendedName>
</protein>
<evidence type="ECO:0000256" key="5">
    <source>
        <dbReference type="ARBA" id="ARBA00046623"/>
    </source>
</evidence>